<feature type="binding site" evidence="5">
    <location>
        <position position="521"/>
    </location>
    <ligand>
        <name>hydrogencarbonate</name>
        <dbReference type="ChEBI" id="CHEBI:17544"/>
        <label>1</label>
    </ligand>
</feature>
<evidence type="ECO:0000256" key="8">
    <source>
        <dbReference type="SAM" id="SignalP"/>
    </source>
</evidence>
<feature type="disulfide bond" evidence="7">
    <location>
        <begin position="218"/>
        <end position="229"/>
    </location>
</feature>
<feature type="disulfide bond" evidence="7">
    <location>
        <begin position="645"/>
        <end position="659"/>
    </location>
</feature>
<dbReference type="Proteomes" id="UP001497497">
    <property type="component" value="Unassembled WGS sequence"/>
</dbReference>
<dbReference type="SUPFAM" id="SSF53850">
    <property type="entry name" value="Periplasmic binding protein-like II"/>
    <property type="match status" value="2"/>
</dbReference>
<evidence type="ECO:0000256" key="6">
    <source>
        <dbReference type="PIRSR" id="PIRSR002549-3"/>
    </source>
</evidence>
<feature type="disulfide bond" evidence="7">
    <location>
        <begin position="411"/>
        <end position="448"/>
    </location>
</feature>
<feature type="domain" description="Transferrin-like" evidence="9">
    <location>
        <begin position="37"/>
        <end position="402"/>
    </location>
</feature>
<dbReference type="SMART" id="SM00094">
    <property type="entry name" value="TR_FER"/>
    <property type="match status" value="2"/>
</dbReference>
<keyword evidence="3" id="KW-0677">Repeat</keyword>
<gene>
    <name evidence="10" type="ORF">GSLYS_00017820001</name>
</gene>
<dbReference type="InterPro" id="IPR016357">
    <property type="entry name" value="Transferrin"/>
</dbReference>
<keyword evidence="2" id="KW-0964">Secreted</keyword>
<feature type="domain" description="Transferrin-like" evidence="9">
    <location>
        <begin position="408"/>
        <end position="750"/>
    </location>
</feature>
<feature type="disulfide bond" evidence="7">
    <location>
        <begin position="198"/>
        <end position="221"/>
    </location>
</feature>
<keyword evidence="11" id="KW-1185">Reference proteome</keyword>
<dbReference type="PANTHER" id="PTHR11485:SF29">
    <property type="entry name" value="TRANSFERRIN 2"/>
    <property type="match status" value="1"/>
</dbReference>
<feature type="disulfide bond" evidence="7">
    <location>
        <begin position="40"/>
        <end position="86"/>
    </location>
</feature>
<evidence type="ECO:0000256" key="7">
    <source>
        <dbReference type="PIRSR" id="PIRSR002549-4"/>
    </source>
</evidence>
<protein>
    <recommendedName>
        <fullName evidence="9">Transferrin-like domain-containing protein</fullName>
    </recommendedName>
</protein>
<keyword evidence="8" id="KW-0732">Signal</keyword>
<keyword evidence="6" id="KW-0479">Metal-binding</keyword>
<dbReference type="EMBL" id="CAXITT010000613">
    <property type="protein sequence ID" value="CAL1544307.1"/>
    <property type="molecule type" value="Genomic_DNA"/>
</dbReference>
<dbReference type="GO" id="GO:0005615">
    <property type="term" value="C:extracellular space"/>
    <property type="evidence" value="ECO:0007669"/>
    <property type="project" value="InterPro"/>
</dbReference>
<reference evidence="10 11" key="1">
    <citation type="submission" date="2024-04" db="EMBL/GenBank/DDBJ databases">
        <authorList>
            <consortium name="Genoscope - CEA"/>
            <person name="William W."/>
        </authorList>
    </citation>
    <scope>NUCLEOTIDE SEQUENCE [LARGE SCALE GENOMIC DNA]</scope>
</reference>
<proteinExistence type="predicted"/>
<feature type="disulfide bond" evidence="7">
    <location>
        <begin position="557"/>
        <end position="576"/>
    </location>
</feature>
<keyword evidence="6" id="KW-0408">Iron</keyword>
<evidence type="ECO:0000256" key="3">
    <source>
        <dbReference type="ARBA" id="ARBA00022737"/>
    </source>
</evidence>
<dbReference type="PANTHER" id="PTHR11485">
    <property type="entry name" value="TRANSFERRIN"/>
    <property type="match status" value="1"/>
</dbReference>
<feature type="binding site" evidence="6">
    <location>
        <position position="132"/>
    </location>
    <ligand>
        <name>Fe(3+)</name>
        <dbReference type="ChEBI" id="CHEBI:29034"/>
        <label>1</label>
    </ligand>
</feature>
<dbReference type="GO" id="GO:0005769">
    <property type="term" value="C:early endosome"/>
    <property type="evidence" value="ECO:0007669"/>
    <property type="project" value="TreeGrafter"/>
</dbReference>
<dbReference type="FunFam" id="3.40.190.10:FF:000095">
    <property type="entry name" value="Lactotransferrin"/>
    <property type="match status" value="1"/>
</dbReference>
<feature type="binding site" evidence="6">
    <location>
        <position position="101"/>
    </location>
    <ligand>
        <name>Fe(3+)</name>
        <dbReference type="ChEBI" id="CHEBI:29034"/>
        <label>1</label>
    </ligand>
</feature>
<evidence type="ECO:0000313" key="10">
    <source>
        <dbReference type="EMBL" id="CAL1544307.1"/>
    </source>
</evidence>
<dbReference type="GO" id="GO:0046872">
    <property type="term" value="F:metal ion binding"/>
    <property type="evidence" value="ECO:0007669"/>
    <property type="project" value="UniProtKB-KW"/>
</dbReference>
<dbReference type="PIRSF" id="PIRSF002549">
    <property type="entry name" value="Transferrin"/>
    <property type="match status" value="1"/>
</dbReference>
<feature type="binding site" evidence="6">
    <location>
        <position position="463"/>
    </location>
    <ligand>
        <name>Fe(3+)</name>
        <dbReference type="ChEBI" id="CHEBI:29034"/>
        <label>1</label>
    </ligand>
</feature>
<feature type="disulfide bond" evidence="7">
    <location>
        <begin position="50"/>
        <end position="77"/>
    </location>
</feature>
<evidence type="ECO:0000256" key="5">
    <source>
        <dbReference type="PIRSR" id="PIRSR002549-2"/>
    </source>
</evidence>
<feature type="signal peptide" evidence="8">
    <location>
        <begin position="1"/>
        <end position="33"/>
    </location>
</feature>
<feature type="disulfide bond" evidence="7">
    <location>
        <begin position="286"/>
        <end position="300"/>
    </location>
</feature>
<feature type="chain" id="PRO_5043640402" description="Transferrin-like domain-containing protein" evidence="8">
    <location>
        <begin position="34"/>
        <end position="782"/>
    </location>
</feature>
<sequence>MVPLASRNKRHCSKMENLLLLVLLVCTTSLAAAERPTRWCVTSTAEEIKCNQLKFELKEALAKNKTLATVVPADFECIRTYDSFTCMDMIEKDEADLVNLDSGLGYFAGRQHNMMPIMAENYATTITDKPKYFTVAMYKTVDPVTLQNFQSKTVCFSGIGMSAGWVYPIGTLLRNSYISVVNCNAIVKAVSNSFSKMCLPGALTSFYNPFGNNPTSVCELCTGQNEEFCTTSDRFAGYDGAFKCVADGQGQITFLRHDTIELMTSSEYNSNTTVNAYLPENYMLLCPDGTSATVTEFEKCNWGEVTSNVIMTSAVREPEIVTGYKDFLKTLEQLFGPTGTYSSRFKIFRSETKYSTDLFKQTLTRKNLLFSDMTKRLMDMGTETYYTWVGDNFNTMVTEMNRCPSEVIRWCVTSMAEKLKCEDMIMAFKAKELQPEMDCLYGGNSTNCMEMIWRGDADLINLDAGDIYIAGRRYGLIPMAAEDYGDMSMKFKVVAAARKTDKSTTLFNMKGKRSCQPGIGRGDGWIIPLNIFIETEQFLPKDCTIFRNIGELFSRSCIPGALDTEYNPDGRPINLCEGCAAGGYRKCQRNSEEQYYGASGAFRCLVENGGDVSFVRHLTVRDNTDGRNHAIWARNRRSDDYELLCKDGRRLNIDRFMECHLGEVPANAIVTSAGKSPIQKEIMWNLLNYGQQFFSSDIDGDFHMFDSGIWYTDLIFTDAAVRLMKIPEDRQNYKDWLGESFIAQIENLHRYTCVNPDSAGTIRPSFLIALLLTTLTLLFTQL</sequence>
<feature type="disulfide bond" evidence="7">
    <location>
        <begin position="515"/>
        <end position="604"/>
    </location>
</feature>
<feature type="binding site" evidence="6">
    <location>
        <position position="238"/>
    </location>
    <ligand>
        <name>Fe(3+)</name>
        <dbReference type="ChEBI" id="CHEBI:29034"/>
        <label>1</label>
    </ligand>
</feature>
<dbReference type="Pfam" id="PF00405">
    <property type="entry name" value="Transferrin"/>
    <property type="match status" value="2"/>
</dbReference>
<evidence type="ECO:0000256" key="4">
    <source>
        <dbReference type="ARBA" id="ARBA00023157"/>
    </source>
</evidence>
<evidence type="ECO:0000259" key="9">
    <source>
        <dbReference type="PROSITE" id="PS51408"/>
    </source>
</evidence>
<evidence type="ECO:0000313" key="11">
    <source>
        <dbReference type="Proteomes" id="UP001497497"/>
    </source>
</evidence>
<dbReference type="CDD" id="cd13529">
    <property type="entry name" value="PBP2_transferrin"/>
    <property type="match status" value="2"/>
</dbReference>
<organism evidence="10 11">
    <name type="scientific">Lymnaea stagnalis</name>
    <name type="common">Great pond snail</name>
    <name type="synonym">Helix stagnalis</name>
    <dbReference type="NCBI Taxonomy" id="6523"/>
    <lineage>
        <taxon>Eukaryota</taxon>
        <taxon>Metazoa</taxon>
        <taxon>Spiralia</taxon>
        <taxon>Lophotrochozoa</taxon>
        <taxon>Mollusca</taxon>
        <taxon>Gastropoda</taxon>
        <taxon>Heterobranchia</taxon>
        <taxon>Euthyneura</taxon>
        <taxon>Panpulmonata</taxon>
        <taxon>Hygrophila</taxon>
        <taxon>Lymnaeoidea</taxon>
        <taxon>Lymnaeidae</taxon>
        <taxon>Lymnaea</taxon>
    </lineage>
</organism>
<dbReference type="InterPro" id="IPR001156">
    <property type="entry name" value="Transferrin-like_dom"/>
</dbReference>
<dbReference type="GO" id="GO:0005886">
    <property type="term" value="C:plasma membrane"/>
    <property type="evidence" value="ECO:0007669"/>
    <property type="project" value="TreeGrafter"/>
</dbReference>
<accession>A0AAV2ICL1</accession>
<feature type="binding site" evidence="5">
    <location>
        <position position="163"/>
    </location>
    <ligand>
        <name>hydrogencarbonate</name>
        <dbReference type="ChEBI" id="CHEBI:17544"/>
        <label>1</label>
    </ligand>
</feature>
<dbReference type="GO" id="GO:0055037">
    <property type="term" value="C:recycling endosome"/>
    <property type="evidence" value="ECO:0007669"/>
    <property type="project" value="TreeGrafter"/>
</dbReference>
<dbReference type="Gene3D" id="3.40.190.10">
    <property type="entry name" value="Periplasmic binding protein-like II"/>
    <property type="match status" value="4"/>
</dbReference>
<dbReference type="GO" id="GO:0006826">
    <property type="term" value="P:iron ion transport"/>
    <property type="evidence" value="ECO:0007669"/>
    <property type="project" value="TreeGrafter"/>
</dbReference>
<feature type="disulfide bond" evidence="7">
    <location>
        <begin position="155"/>
        <end position="244"/>
    </location>
</feature>
<evidence type="ECO:0000256" key="1">
    <source>
        <dbReference type="ARBA" id="ARBA00004613"/>
    </source>
</evidence>
<evidence type="ECO:0000256" key="2">
    <source>
        <dbReference type="ARBA" id="ARBA00022525"/>
    </source>
</evidence>
<comment type="subcellular location">
    <subcellularLocation>
        <location evidence="1">Secreted</location>
    </subcellularLocation>
</comment>
<feature type="disulfide bond" evidence="7">
    <location>
        <begin position="421"/>
        <end position="439"/>
    </location>
</feature>
<dbReference type="PRINTS" id="PR00422">
    <property type="entry name" value="TRANSFERRIN"/>
</dbReference>
<feature type="binding site" evidence="5">
    <location>
        <position position="164"/>
    </location>
    <ligand>
        <name>hydrogencarbonate</name>
        <dbReference type="ChEBI" id="CHEBI:17544"/>
        <label>1</label>
    </ligand>
</feature>
<dbReference type="AlphaFoldDB" id="A0AAV2ICL1"/>
<dbReference type="PROSITE" id="PS51408">
    <property type="entry name" value="TRANSFERRIN_LIKE_4"/>
    <property type="match status" value="2"/>
</dbReference>
<feature type="binding site" evidence="5">
    <location>
        <position position="524"/>
    </location>
    <ligand>
        <name>hydrogencarbonate</name>
        <dbReference type="ChEBI" id="CHEBI:17544"/>
        <label>1</label>
    </ligand>
</feature>
<comment type="caution">
    <text evidence="10">The sequence shown here is derived from an EMBL/GenBank/DDBJ whole genome shotgun (WGS) entry which is preliminary data.</text>
</comment>
<name>A0AAV2ICL1_LYMST</name>
<keyword evidence="4 7" id="KW-1015">Disulfide bond</keyword>